<gene>
    <name evidence="2" type="ORF">ABT39_MTgene4513</name>
</gene>
<evidence type="ECO:0000256" key="1">
    <source>
        <dbReference type="SAM" id="Phobius"/>
    </source>
</evidence>
<dbReference type="EMBL" id="LKAM01000005">
    <property type="protein sequence ID" value="KUM48498.1"/>
    <property type="molecule type" value="Genomic_DNA"/>
</dbReference>
<keyword evidence="1" id="KW-0472">Membrane</keyword>
<evidence type="ECO:0000313" key="2">
    <source>
        <dbReference type="EMBL" id="KUM48498.1"/>
    </source>
</evidence>
<feature type="transmembrane region" description="Helical" evidence="1">
    <location>
        <begin position="12"/>
        <end position="34"/>
    </location>
</feature>
<proteinExistence type="predicted"/>
<feature type="transmembrane region" description="Helical" evidence="1">
    <location>
        <begin position="46"/>
        <end position="67"/>
    </location>
</feature>
<accession>A0A117NHK1</accession>
<organism evidence="2">
    <name type="scientific">Picea glauca</name>
    <name type="common">White spruce</name>
    <name type="synonym">Pinus glauca</name>
    <dbReference type="NCBI Taxonomy" id="3330"/>
    <lineage>
        <taxon>Eukaryota</taxon>
        <taxon>Viridiplantae</taxon>
        <taxon>Streptophyta</taxon>
        <taxon>Embryophyta</taxon>
        <taxon>Tracheophyta</taxon>
        <taxon>Spermatophyta</taxon>
        <taxon>Pinopsida</taxon>
        <taxon>Pinidae</taxon>
        <taxon>Conifers I</taxon>
        <taxon>Pinales</taxon>
        <taxon>Pinaceae</taxon>
        <taxon>Picea</taxon>
    </lineage>
</organism>
<protein>
    <submittedName>
        <fullName evidence="2">Uncharacterized protein</fullName>
    </submittedName>
</protein>
<keyword evidence="1" id="KW-0812">Transmembrane</keyword>
<dbReference type="AlphaFoldDB" id="A0A117NHK1"/>
<reference evidence="2" key="1">
    <citation type="journal article" date="2015" name="Genome Biol. Evol.">
        <title>Organellar Genomes of White Spruce (Picea glauca): Assembly and Annotation.</title>
        <authorList>
            <person name="Jackman S.D."/>
            <person name="Warren R.L."/>
            <person name="Gibb E.A."/>
            <person name="Vandervalk B.P."/>
            <person name="Mohamadi H."/>
            <person name="Chu J."/>
            <person name="Raymond A."/>
            <person name="Pleasance S."/>
            <person name="Coope R."/>
            <person name="Wildung M.R."/>
            <person name="Ritland C.E."/>
            <person name="Bousquet J."/>
            <person name="Jones S.J."/>
            <person name="Bohlmann J."/>
            <person name="Birol I."/>
        </authorList>
    </citation>
    <scope>NUCLEOTIDE SEQUENCE [LARGE SCALE GENOMIC DNA]</scope>
    <source>
        <tissue evidence="2">Flushing bud</tissue>
    </source>
</reference>
<name>A0A117NHK1_PICGL</name>
<geneLocation type="mitochondrion" evidence="2"/>
<keyword evidence="2" id="KW-0496">Mitochondrion</keyword>
<sequence length="73" mass="8555">MVMVIALPPPIYLFLLKVPRRIVMPLVMMVVMRPRLRFLPCVSRRGIVMIILGSRLLMIIVSLMSLWRMFLES</sequence>
<keyword evidence="1" id="KW-1133">Transmembrane helix</keyword>
<comment type="caution">
    <text evidence="2">The sequence shown here is derived from an EMBL/GenBank/DDBJ whole genome shotgun (WGS) entry which is preliminary data.</text>
</comment>